<protein>
    <recommendedName>
        <fullName evidence="4">peptidylprolyl isomerase</fullName>
        <ecNumber evidence="4">5.2.1.8</ecNumber>
    </recommendedName>
</protein>
<organism evidence="5">
    <name type="scientific">Magallana gigas</name>
    <name type="common">Pacific oyster</name>
    <name type="synonym">Crassostrea gigas</name>
    <dbReference type="NCBI Taxonomy" id="29159"/>
    <lineage>
        <taxon>Eukaryota</taxon>
        <taxon>Metazoa</taxon>
        <taxon>Spiralia</taxon>
        <taxon>Lophotrochozoa</taxon>
        <taxon>Mollusca</taxon>
        <taxon>Bivalvia</taxon>
        <taxon>Autobranchia</taxon>
        <taxon>Pteriomorphia</taxon>
        <taxon>Ostreida</taxon>
        <taxon>Ostreoidea</taxon>
        <taxon>Ostreidae</taxon>
        <taxon>Magallana</taxon>
    </lineage>
</organism>
<reference evidence="5" key="1">
    <citation type="journal article" date="2012" name="Nature">
        <title>The oyster genome reveals stress adaptation and complexity of shell formation.</title>
        <authorList>
            <person name="Zhang G."/>
            <person name="Fang X."/>
            <person name="Guo X."/>
            <person name="Li L."/>
            <person name="Luo R."/>
            <person name="Xu F."/>
            <person name="Yang P."/>
            <person name="Zhang L."/>
            <person name="Wang X."/>
            <person name="Qi H."/>
            <person name="Xiong Z."/>
            <person name="Que H."/>
            <person name="Xie Y."/>
            <person name="Holland P.W."/>
            <person name="Paps J."/>
            <person name="Zhu Y."/>
            <person name="Wu F."/>
            <person name="Chen Y."/>
            <person name="Wang J."/>
            <person name="Peng C."/>
            <person name="Meng J."/>
            <person name="Yang L."/>
            <person name="Liu J."/>
            <person name="Wen B."/>
            <person name="Zhang N."/>
            <person name="Huang Z."/>
            <person name="Zhu Q."/>
            <person name="Feng Y."/>
            <person name="Mount A."/>
            <person name="Hedgecock D."/>
            <person name="Xu Z."/>
            <person name="Liu Y."/>
            <person name="Domazet-Loso T."/>
            <person name="Du Y."/>
            <person name="Sun X."/>
            <person name="Zhang S."/>
            <person name="Liu B."/>
            <person name="Cheng P."/>
            <person name="Jiang X."/>
            <person name="Li J."/>
            <person name="Fan D."/>
            <person name="Wang W."/>
            <person name="Fu W."/>
            <person name="Wang T."/>
            <person name="Wang B."/>
            <person name="Zhang J."/>
            <person name="Peng Z."/>
            <person name="Li Y."/>
            <person name="Li N."/>
            <person name="Wang J."/>
            <person name="Chen M."/>
            <person name="He Y."/>
            <person name="Tan F."/>
            <person name="Song X."/>
            <person name="Zheng Q."/>
            <person name="Huang R."/>
            <person name="Yang H."/>
            <person name="Du X."/>
            <person name="Chen L."/>
            <person name="Yang M."/>
            <person name="Gaffney P.M."/>
            <person name="Wang S."/>
            <person name="Luo L."/>
            <person name="She Z."/>
            <person name="Ming Y."/>
            <person name="Huang W."/>
            <person name="Zhang S."/>
            <person name="Huang B."/>
            <person name="Zhang Y."/>
            <person name="Qu T."/>
            <person name="Ni P."/>
            <person name="Miao G."/>
            <person name="Wang J."/>
            <person name="Wang Q."/>
            <person name="Steinberg C.E."/>
            <person name="Wang H."/>
            <person name="Li N."/>
            <person name="Qian L."/>
            <person name="Zhang G."/>
            <person name="Li Y."/>
            <person name="Yang H."/>
            <person name="Liu X."/>
            <person name="Wang J."/>
            <person name="Yin Y."/>
            <person name="Wang J."/>
        </authorList>
    </citation>
    <scope>NUCLEOTIDE SEQUENCE [LARGE SCALE GENOMIC DNA]</scope>
    <source>
        <strain evidence="5">05x7-T-G4-1.051#20</strain>
    </source>
</reference>
<keyword evidence="3" id="KW-0325">Glycoprotein</keyword>
<evidence type="ECO:0000256" key="1">
    <source>
        <dbReference type="ARBA" id="ARBA00022729"/>
    </source>
</evidence>
<dbReference type="PANTHER" id="PTHR46222">
    <property type="entry name" value="PEPTIDYL-PROLYL CIS-TRANS ISOMERASE FKBP7/14"/>
    <property type="match status" value="1"/>
</dbReference>
<dbReference type="Pfam" id="PF00254">
    <property type="entry name" value="FKBP_C"/>
    <property type="match status" value="1"/>
</dbReference>
<dbReference type="Gene3D" id="3.10.50.40">
    <property type="match status" value="1"/>
</dbReference>
<evidence type="ECO:0000313" key="5">
    <source>
        <dbReference type="EMBL" id="EKC34569.1"/>
    </source>
</evidence>
<dbReference type="InterPro" id="IPR046357">
    <property type="entry name" value="PPIase_dom_sf"/>
</dbReference>
<evidence type="ECO:0000256" key="4">
    <source>
        <dbReference type="PROSITE-ProRule" id="PRU00277"/>
    </source>
</evidence>
<dbReference type="InterPro" id="IPR052273">
    <property type="entry name" value="PPIase_FKBP"/>
</dbReference>
<dbReference type="HOGENOM" id="CLU_1449061_0_0_1"/>
<dbReference type="InterPro" id="IPR001179">
    <property type="entry name" value="PPIase_FKBP_dom"/>
</dbReference>
<dbReference type="InParanoid" id="K1QTP7"/>
<dbReference type="PROSITE" id="PS50059">
    <property type="entry name" value="FKBP_PPIASE"/>
    <property type="match status" value="1"/>
</dbReference>
<dbReference type="EMBL" id="JH815973">
    <property type="protein sequence ID" value="EKC34569.1"/>
    <property type="molecule type" value="Genomic_DNA"/>
</dbReference>
<name>K1QTP7_MAGGI</name>
<dbReference type="PANTHER" id="PTHR46222:SF3">
    <property type="entry name" value="PEPTIDYLPROLYL ISOMERASE"/>
    <property type="match status" value="1"/>
</dbReference>
<keyword evidence="4" id="KW-0697">Rotamase</keyword>
<accession>K1QTP7</accession>
<sequence>MSQTEQKEGVRIETVFAPSPGCYGVNYGDFYIGVENMTLADGTVLTTSYMPRTDVVKKGWYLGKRAKGIDIGLQGACKGEIRNLTIPPHLMFGIEKDTFSFKVTVPANSTIFYQAEILDIVPESEKSYLEDFLHADLNGDFLVDVKEIDRVLTNERGLRHMLSSALGMDNIAELAVQWFDSLGGRCS</sequence>
<evidence type="ECO:0000256" key="3">
    <source>
        <dbReference type="ARBA" id="ARBA00023180"/>
    </source>
</evidence>
<dbReference type="SUPFAM" id="SSF54534">
    <property type="entry name" value="FKBP-like"/>
    <property type="match status" value="1"/>
</dbReference>
<keyword evidence="4" id="KW-0413">Isomerase</keyword>
<proteinExistence type="predicted"/>
<keyword evidence="2" id="KW-0677">Repeat</keyword>
<comment type="catalytic activity">
    <reaction evidence="4">
        <text>[protein]-peptidylproline (omega=180) = [protein]-peptidylproline (omega=0)</text>
        <dbReference type="Rhea" id="RHEA:16237"/>
        <dbReference type="Rhea" id="RHEA-COMP:10747"/>
        <dbReference type="Rhea" id="RHEA-COMP:10748"/>
        <dbReference type="ChEBI" id="CHEBI:83833"/>
        <dbReference type="ChEBI" id="CHEBI:83834"/>
        <dbReference type="EC" id="5.2.1.8"/>
    </reaction>
</comment>
<gene>
    <name evidence="5" type="ORF">CGI_10021133</name>
</gene>
<keyword evidence="1" id="KW-0732">Signal</keyword>
<evidence type="ECO:0000256" key="2">
    <source>
        <dbReference type="ARBA" id="ARBA00022737"/>
    </source>
</evidence>
<dbReference type="EC" id="5.2.1.8" evidence="4"/>
<dbReference type="AlphaFoldDB" id="K1QTP7"/>
<dbReference type="GO" id="GO:0003755">
    <property type="term" value="F:peptidyl-prolyl cis-trans isomerase activity"/>
    <property type="evidence" value="ECO:0007669"/>
    <property type="project" value="UniProtKB-KW"/>
</dbReference>